<dbReference type="Gene3D" id="3.40.366.10">
    <property type="entry name" value="Malonyl-Coenzyme A Acyl Carrier Protein, domain 2"/>
    <property type="match status" value="1"/>
</dbReference>
<feature type="compositionally biased region" description="Polar residues" evidence="1">
    <location>
        <begin position="29"/>
        <end position="38"/>
    </location>
</feature>
<feature type="region of interest" description="Disordered" evidence="1">
    <location>
        <begin position="1"/>
        <end position="56"/>
    </location>
</feature>
<dbReference type="Gene3D" id="3.30.70.250">
    <property type="entry name" value="Malonyl-CoA ACP transacylase, ACP-binding"/>
    <property type="match status" value="1"/>
</dbReference>
<dbReference type="PANTHER" id="PTHR42681">
    <property type="entry name" value="MALONYL-COA-ACYL CARRIER PROTEIN TRANSACYLASE, MITOCHONDRIAL"/>
    <property type="match status" value="1"/>
</dbReference>
<feature type="domain" description="Malonyl-CoA:ACP transacylase (MAT)" evidence="2">
    <location>
        <begin position="81"/>
        <end position="391"/>
    </location>
</feature>
<dbReference type="Proteomes" id="UP000270471">
    <property type="component" value="Unassembled WGS sequence"/>
</dbReference>
<dbReference type="OrthoDB" id="4286171at2"/>
<evidence type="ECO:0000313" key="4">
    <source>
        <dbReference type="Proteomes" id="UP000270471"/>
    </source>
</evidence>
<dbReference type="Pfam" id="PF00698">
    <property type="entry name" value="Acyl_transf_1"/>
    <property type="match status" value="1"/>
</dbReference>
<keyword evidence="4" id="KW-1185">Reference proteome</keyword>
<accession>A0A3M0HY43</accession>
<evidence type="ECO:0000313" key="3">
    <source>
        <dbReference type="EMBL" id="RMB81514.1"/>
    </source>
</evidence>
<dbReference type="EMBL" id="PENI01000030">
    <property type="protein sequence ID" value="RMB81514.1"/>
    <property type="molecule type" value="Genomic_DNA"/>
</dbReference>
<evidence type="ECO:0000259" key="2">
    <source>
        <dbReference type="SMART" id="SM00827"/>
    </source>
</evidence>
<dbReference type="PANTHER" id="PTHR42681:SF6">
    <property type="entry name" value="BLL0263 PROTEIN"/>
    <property type="match status" value="1"/>
</dbReference>
<dbReference type="SMART" id="SM00827">
    <property type="entry name" value="PKS_AT"/>
    <property type="match status" value="1"/>
</dbReference>
<evidence type="ECO:0000256" key="1">
    <source>
        <dbReference type="SAM" id="MobiDB-lite"/>
    </source>
</evidence>
<dbReference type="GO" id="GO:0006633">
    <property type="term" value="P:fatty acid biosynthetic process"/>
    <property type="evidence" value="ECO:0007669"/>
    <property type="project" value="TreeGrafter"/>
</dbReference>
<sequence length="393" mass="40914">MNSSAPLCRTPMTSSQHSPWTARPPTRCSWPTTTSKSSVRPAPSPDRAAPCTHPRVDERVAPQEADMRSDAPANKPTVMHVFPGQGDFSLDALRKAVQARPVVNAAARRVFPEVDAAVADLGIPALEPLLWAPAQQNVPASAPPGTAQVALYAACVTVHVALCQAGLPPDRLAGVSFGEIPALAAAGAFTVADGARIAVALARALPRNTSGMVWLGVGEKDAIRFLAELGDERVALGCVNGPDQCVVAGTSAALMAVQQLAKHRGLASGRIKLPYYAHHPELAAAAAEFESAVRAYPARPPGLAVFSAAHGRAYRQDEDIHHTLAQVITRTAHVPRVIAAACADRPALLLEAGTGASATQSAPQLSTGIRARAPLADEDFPWPAPGQLPAAES</sequence>
<dbReference type="InterPro" id="IPR016036">
    <property type="entry name" value="Malonyl_transacylase_ACP-bd"/>
</dbReference>
<feature type="region of interest" description="Disordered" evidence="1">
    <location>
        <begin position="374"/>
        <end position="393"/>
    </location>
</feature>
<reference evidence="3 4" key="1">
    <citation type="submission" date="2017-11" db="EMBL/GenBank/DDBJ databases">
        <title>Draft genome of actinobacteria isolated from guarana (Paullinia cupana (Mart.) Ducke.</title>
        <authorList>
            <person name="Siqueira K.A."/>
            <person name="Liotti R.G."/>
            <person name="Mendes T.A.O."/>
            <person name="Soares M.A."/>
        </authorList>
    </citation>
    <scope>NUCLEOTIDE SEQUENCE [LARGE SCALE GENOMIC DNA]</scope>
    <source>
        <strain evidence="3 4">193</strain>
    </source>
</reference>
<dbReference type="SUPFAM" id="SSF52151">
    <property type="entry name" value="FabD/lysophospholipase-like"/>
    <property type="match status" value="1"/>
</dbReference>
<dbReference type="GO" id="GO:0004314">
    <property type="term" value="F:[acyl-carrier-protein] S-malonyltransferase activity"/>
    <property type="evidence" value="ECO:0007669"/>
    <property type="project" value="TreeGrafter"/>
</dbReference>
<feature type="compositionally biased region" description="Polar residues" evidence="1">
    <location>
        <begin position="1"/>
        <end position="19"/>
    </location>
</feature>
<dbReference type="InterPro" id="IPR014043">
    <property type="entry name" value="Acyl_transferase_dom"/>
</dbReference>
<proteinExistence type="predicted"/>
<comment type="caution">
    <text evidence="3">The sequence shown here is derived from an EMBL/GenBank/DDBJ whole genome shotgun (WGS) entry which is preliminary data.</text>
</comment>
<dbReference type="InterPro" id="IPR050858">
    <property type="entry name" value="Mal-CoA-ACP_Trans/PKS_FabD"/>
</dbReference>
<dbReference type="InterPro" id="IPR001227">
    <property type="entry name" value="Ac_transferase_dom_sf"/>
</dbReference>
<gene>
    <name evidence="3" type="ORF">CTZ28_34495</name>
</gene>
<dbReference type="InterPro" id="IPR016035">
    <property type="entry name" value="Acyl_Trfase/lysoPLipase"/>
</dbReference>
<protein>
    <recommendedName>
        <fullName evidence="2">Malonyl-CoA:ACP transacylase (MAT) domain-containing protein</fullName>
    </recommendedName>
</protein>
<dbReference type="GO" id="GO:0005829">
    <property type="term" value="C:cytosol"/>
    <property type="evidence" value="ECO:0007669"/>
    <property type="project" value="TreeGrafter"/>
</dbReference>
<dbReference type="SUPFAM" id="SSF55048">
    <property type="entry name" value="Probable ACP-binding domain of malonyl-CoA ACP transacylase"/>
    <property type="match status" value="1"/>
</dbReference>
<dbReference type="AlphaFoldDB" id="A0A3M0HY43"/>
<name>A0A3M0HY43_9ACTN</name>
<organism evidence="3 4">
    <name type="scientific">Streptomyces shenzhenensis</name>
    <dbReference type="NCBI Taxonomy" id="943815"/>
    <lineage>
        <taxon>Bacteria</taxon>
        <taxon>Bacillati</taxon>
        <taxon>Actinomycetota</taxon>
        <taxon>Actinomycetes</taxon>
        <taxon>Kitasatosporales</taxon>
        <taxon>Streptomycetaceae</taxon>
        <taxon>Streptomyces</taxon>
    </lineage>
</organism>